<keyword evidence="12" id="KW-1185">Reference proteome</keyword>
<reference evidence="11 12" key="1">
    <citation type="submission" date="2024-07" db="EMBL/GenBank/DDBJ databases">
        <title>Section-level genome sequencing and comparative genomics of Aspergillus sections Usti and Cavernicolus.</title>
        <authorList>
            <consortium name="Lawrence Berkeley National Laboratory"/>
            <person name="Nybo J.L."/>
            <person name="Vesth T.C."/>
            <person name="Theobald S."/>
            <person name="Frisvad J.C."/>
            <person name="Larsen T.O."/>
            <person name="Kjaerboelling I."/>
            <person name="Rothschild-Mancinelli K."/>
            <person name="Lyhne E.K."/>
            <person name="Kogle M.E."/>
            <person name="Barry K."/>
            <person name="Clum A."/>
            <person name="Na H."/>
            <person name="Ledsgaard L."/>
            <person name="Lin J."/>
            <person name="Lipzen A."/>
            <person name="Kuo A."/>
            <person name="Riley R."/>
            <person name="Mondo S."/>
            <person name="LaButti K."/>
            <person name="Haridas S."/>
            <person name="Pangalinan J."/>
            <person name="Salamov A.A."/>
            <person name="Simmons B.A."/>
            <person name="Magnuson J.K."/>
            <person name="Chen J."/>
            <person name="Drula E."/>
            <person name="Henrissat B."/>
            <person name="Wiebenga A."/>
            <person name="Lubbers R.J."/>
            <person name="Gomes A.C."/>
            <person name="Makela M.R."/>
            <person name="Stajich J."/>
            <person name="Grigoriev I.V."/>
            <person name="Mortensen U.H."/>
            <person name="De vries R.P."/>
            <person name="Baker S.E."/>
            <person name="Andersen M.R."/>
        </authorList>
    </citation>
    <scope>NUCLEOTIDE SEQUENCE [LARGE SCALE GENOMIC DNA]</scope>
    <source>
        <strain evidence="11 12">CBS 600.67</strain>
    </source>
</reference>
<feature type="compositionally biased region" description="Polar residues" evidence="8">
    <location>
        <begin position="20"/>
        <end position="32"/>
    </location>
</feature>
<gene>
    <name evidence="11" type="ORF">BDW59DRAFT_160926</name>
</gene>
<dbReference type="InterPro" id="IPR015943">
    <property type="entry name" value="WD40/YVTN_repeat-like_dom_sf"/>
</dbReference>
<sequence length="1425" mass="159650">MPLRLRVKRLFHKTEESHPSDTQTPPNTDPTVTRSVKLKGIWDDALEQLREKEPKLIEAYESYLLTSQKQPQQPDDTDLEPPLQTLVQQKLDDLQHSRRRFTVAGKEVVLRDKALSVLNPIISFKDSISAAVTAEQHAALAWAGVLPLSRALTSQEHAMQGFEQISNFLIRYRVIECTHIEISVPQTSSSPTERIDRLTVSLREKIVNLYTEILRYQIRLVHQFSHSAVMQFFKDLTIADDWKEMLSSITETDRSITDDLRVLSGHTLRRIDTAVGELHSQIETSLTMLSEVRDETKAAKQSKLIDGLPYVAGALFDSYEDGHKPKCLDGTQIATLEKIQVWVDNPREPPIFWLNGMAGTGKSTISRTFAEATRAGKHCTNNTRLADDIHLAASFFFDYSKPDRNNAQRLFTTLSRSLATVLPDLRGYICDALEKSRTSRPSKYESLLPVLPEKQIRLGFQKLLSRNLVERLNLQKILLSSPGIPLKDDITLYLEHELSEIRKRNGLSLDWPRDRDMKELAQRADGLFIFVSTAIRFLSPPKLRKGQLILRLRKVCDNEIASASPQENLDQIYTRILQFSLMGEGALPEEEQEAISLFRKTVGSVILLVEPLSVEALSGLTFTEKESVTEILESLYSILSLPEGDASGIVQPLHLSFRDYLLDSRRCLDKRFWIEETSQHQFLLHNCLSILSETLRQDVCRVRNPVISIDDVSVDVINEFLPRHVQYASLYWVDHLRQSNAEQYDNGEVHTFLKAHLLDWIEAILLLRKGHECVMKIRDLLFFVSSQSHVEPELHAMVADTLRFVLTFKSMIEATPLRYTDRIPKWANLITKTNTQWGPLLQTLGDEWMEVTMVMFSADGKFVLAAEYGIRLWDPATGTLLMQLKLKNWVLAATFSSDSKKVVLQVFKFPSTQEPILGNFSPDCTLLALSMYSHDDCTYQVSLLDVINGTLLQTFPNMEFLEFVTFSLDGRLLGFGSEQNVHVLDIATGRFSQVSQNVTSVAVFSPDGRLLPAIPGRLWDPTAAQSPPTLLPTTMGAVASSNGKVLAIRPEEGTCNLWNPTTGEYLKTLDIGLGTAPALSSDGRLLRLLPWKPDYATTDSLDTTQLWDTETGTLLETLEDHFENVTSAAVSPDGKLMVSVAHTSAVQLWDLSVRSLPRTPERHLKAIRSALFSLDGKLAATVPDGQGGIKLWDPVTGALLHTLSEPDDRSTNFQPAVAFSQDGKLLGIACRIYGGPRRFYVWDTTTASLVWVGVDTSRHTHSIAFSPDNTMLVSVSWEAAYMWNILTGHKEKLPARMPGHLCSVAFSPAGGLLALGSDTNGIQIWNLVTQTLTKHLMHPAVWHSLAFSPDGQLLASSSDLGLIVWDLNTGDELGQRKFDNHLSPKIEPTTYTHSLSFSSDGQTLIQTKASSNFPAFAPGSCVRRV</sequence>
<accession>A0ABR4IF56</accession>
<keyword evidence="3" id="KW-0677">Repeat</keyword>
<feature type="repeat" description="WD" evidence="7">
    <location>
        <begin position="1118"/>
        <end position="1159"/>
    </location>
</feature>
<feature type="domain" description="NWD NACHT-NTPase N-terminal" evidence="9">
    <location>
        <begin position="41"/>
        <end position="259"/>
    </location>
</feature>
<dbReference type="Pfam" id="PF17100">
    <property type="entry name" value="NACHT_N"/>
    <property type="match status" value="1"/>
</dbReference>
<dbReference type="Gene3D" id="2.130.10.10">
    <property type="entry name" value="YVTN repeat-like/Quinoprotein amine dehydrogenase"/>
    <property type="match status" value="4"/>
</dbReference>
<dbReference type="PROSITE" id="PS00678">
    <property type="entry name" value="WD_REPEATS_1"/>
    <property type="match status" value="1"/>
</dbReference>
<evidence type="ECO:0000313" key="12">
    <source>
        <dbReference type="Proteomes" id="UP001610335"/>
    </source>
</evidence>
<dbReference type="InterPro" id="IPR031359">
    <property type="entry name" value="NACHT_N"/>
</dbReference>
<name>A0ABR4IF56_9EURO</name>
<evidence type="ECO:0000259" key="9">
    <source>
        <dbReference type="Pfam" id="PF17100"/>
    </source>
</evidence>
<evidence type="ECO:0000256" key="3">
    <source>
        <dbReference type="ARBA" id="ARBA00022737"/>
    </source>
</evidence>
<evidence type="ECO:0000256" key="7">
    <source>
        <dbReference type="PROSITE-ProRule" id="PRU00221"/>
    </source>
</evidence>
<organism evidence="11 12">
    <name type="scientific">Aspergillus cavernicola</name>
    <dbReference type="NCBI Taxonomy" id="176166"/>
    <lineage>
        <taxon>Eukaryota</taxon>
        <taxon>Fungi</taxon>
        <taxon>Dikarya</taxon>
        <taxon>Ascomycota</taxon>
        <taxon>Pezizomycotina</taxon>
        <taxon>Eurotiomycetes</taxon>
        <taxon>Eurotiomycetidae</taxon>
        <taxon>Eurotiales</taxon>
        <taxon>Aspergillaceae</taxon>
        <taxon>Aspergillus</taxon>
        <taxon>Aspergillus subgen. Nidulantes</taxon>
    </lineage>
</organism>
<dbReference type="SUPFAM" id="SSF50998">
    <property type="entry name" value="Quinoprotein alcohol dehydrogenase-like"/>
    <property type="match status" value="1"/>
</dbReference>
<dbReference type="SMART" id="SM00320">
    <property type="entry name" value="WD40"/>
    <property type="match status" value="7"/>
</dbReference>
<evidence type="ECO:0000256" key="6">
    <source>
        <dbReference type="ARBA" id="ARBA00043913"/>
    </source>
</evidence>
<dbReference type="Pfam" id="PF00400">
    <property type="entry name" value="WD40"/>
    <property type="match status" value="3"/>
</dbReference>
<feature type="domain" description="Nephrocystin 3-like N-terminal" evidence="10">
    <location>
        <begin position="334"/>
        <end position="451"/>
    </location>
</feature>
<dbReference type="PANTHER" id="PTHR22847:SF637">
    <property type="entry name" value="WD REPEAT DOMAIN 5B"/>
    <property type="match status" value="1"/>
</dbReference>
<dbReference type="InterPro" id="IPR027417">
    <property type="entry name" value="P-loop_NTPase"/>
</dbReference>
<evidence type="ECO:0000256" key="4">
    <source>
        <dbReference type="ARBA" id="ARBA00038415"/>
    </source>
</evidence>
<dbReference type="PANTHER" id="PTHR22847">
    <property type="entry name" value="WD40 REPEAT PROTEIN"/>
    <property type="match status" value="1"/>
</dbReference>
<evidence type="ECO:0000256" key="8">
    <source>
        <dbReference type="SAM" id="MobiDB-lite"/>
    </source>
</evidence>
<comment type="caution">
    <text evidence="11">The sequence shown here is derived from an EMBL/GenBank/DDBJ whole genome shotgun (WGS) entry which is preliminary data.</text>
</comment>
<dbReference type="EMBL" id="JBFXLS010000030">
    <property type="protein sequence ID" value="KAL2826401.1"/>
    <property type="molecule type" value="Genomic_DNA"/>
</dbReference>
<evidence type="ECO:0000259" key="10">
    <source>
        <dbReference type="Pfam" id="PF24883"/>
    </source>
</evidence>
<dbReference type="InterPro" id="IPR011047">
    <property type="entry name" value="Quinoprotein_ADH-like_sf"/>
</dbReference>
<dbReference type="Proteomes" id="UP001610335">
    <property type="component" value="Unassembled WGS sequence"/>
</dbReference>
<dbReference type="PROSITE" id="PS50294">
    <property type="entry name" value="WD_REPEATS_REGION"/>
    <property type="match status" value="1"/>
</dbReference>
<dbReference type="SUPFAM" id="SSF52540">
    <property type="entry name" value="P-loop containing nucleoside triphosphate hydrolases"/>
    <property type="match status" value="1"/>
</dbReference>
<dbReference type="CDD" id="cd00200">
    <property type="entry name" value="WD40"/>
    <property type="match status" value="1"/>
</dbReference>
<keyword evidence="2 7" id="KW-0853">WD repeat</keyword>
<dbReference type="SUPFAM" id="SSF82171">
    <property type="entry name" value="DPP6 N-terminal domain-like"/>
    <property type="match status" value="1"/>
</dbReference>
<dbReference type="InterPro" id="IPR056884">
    <property type="entry name" value="NPHP3-like_N"/>
</dbReference>
<comment type="similarity">
    <text evidence="4">Belongs to the WD repeat MDV1/CAF4 family.</text>
</comment>
<protein>
    <recommendedName>
        <fullName evidence="5">Mitochondrial division protein 1</fullName>
    </recommendedName>
</protein>
<evidence type="ECO:0000256" key="5">
    <source>
        <dbReference type="ARBA" id="ARBA00039789"/>
    </source>
</evidence>
<feature type="repeat" description="WD" evidence="7">
    <location>
        <begin position="1335"/>
        <end position="1375"/>
    </location>
</feature>
<evidence type="ECO:0000256" key="2">
    <source>
        <dbReference type="ARBA" id="ARBA00022574"/>
    </source>
</evidence>
<feature type="region of interest" description="Disordered" evidence="8">
    <location>
        <begin position="11"/>
        <end position="32"/>
    </location>
</feature>
<dbReference type="PROSITE" id="PS50082">
    <property type="entry name" value="WD_REPEATS_2"/>
    <property type="match status" value="2"/>
</dbReference>
<proteinExistence type="inferred from homology"/>
<dbReference type="InterPro" id="IPR001680">
    <property type="entry name" value="WD40_rpt"/>
</dbReference>
<evidence type="ECO:0000313" key="11">
    <source>
        <dbReference type="EMBL" id="KAL2826401.1"/>
    </source>
</evidence>
<comment type="subcellular location">
    <subcellularLocation>
        <location evidence="1">Mitochondrion outer membrane</location>
        <topology evidence="1">Peripheral membrane protein</topology>
        <orientation evidence="1">Cytoplasmic side</orientation>
    </subcellularLocation>
</comment>
<dbReference type="InterPro" id="IPR019775">
    <property type="entry name" value="WD40_repeat_CS"/>
</dbReference>
<evidence type="ECO:0000256" key="1">
    <source>
        <dbReference type="ARBA" id="ARBA00004570"/>
    </source>
</evidence>
<comment type="function">
    <text evidence="6">Involved in mitochondrial fission. Acts as an adapter protein required to form mitochondrial fission complexes. Formation of these complexes is required to promote constriction and fission of the mitochondrial compartment at a late step in mitochondrial division.</text>
</comment>
<dbReference type="Pfam" id="PF24883">
    <property type="entry name" value="NPHP3_N"/>
    <property type="match status" value="1"/>
</dbReference>